<dbReference type="InterPro" id="IPR006600">
    <property type="entry name" value="HTH_CenpB_DNA-bd_dom"/>
</dbReference>
<evidence type="ECO:0000256" key="1">
    <source>
        <dbReference type="ARBA" id="ARBA00023125"/>
    </source>
</evidence>
<dbReference type="PROSITE" id="PS51253">
    <property type="entry name" value="HTH_CENPB"/>
    <property type="match status" value="1"/>
</dbReference>
<evidence type="ECO:0000259" key="2">
    <source>
        <dbReference type="PROSITE" id="PS51253"/>
    </source>
</evidence>
<sequence>MASTSGKRCTLSIEQKLRILEALKSKTADDVAKQFNIGYSTVKKIRQNEEEIRKIVMNNGNLSRKRKRESPNEEIGEALIVWFHQMRAQNATINGPLMMEKAKQLAITLEHQDFEPSYGWLERLKSRHNIKFIKISDEQAAADHAGAEYWINNVLPGVIEGYDLNDAFNADETGLFYKAAPSGTLAVSGTHPTGGKTPKDRLTVLLLCNSTGTEKKAYEVLDVSEFGEAIQEEDFKAFVDCDKEAECFGNLTDGEICDSVKLNRQGKIDLEEEVGIVDKPMPGVSHKDVLMHLSMVRKYLEENFTDYNSYYDVEDMIEKNALINRTQRKITDFFK</sequence>
<dbReference type="Gene3D" id="1.10.10.60">
    <property type="entry name" value="Homeodomain-like"/>
    <property type="match status" value="2"/>
</dbReference>
<evidence type="ECO:0000313" key="5">
    <source>
        <dbReference type="EMBL" id="CAF4184978.1"/>
    </source>
</evidence>
<dbReference type="EMBL" id="CAJOBF010005729">
    <property type="protein sequence ID" value="CAF4184978.1"/>
    <property type="molecule type" value="Genomic_DNA"/>
</dbReference>
<evidence type="ECO:0000313" key="6">
    <source>
        <dbReference type="Proteomes" id="UP000663856"/>
    </source>
</evidence>
<dbReference type="InterPro" id="IPR009057">
    <property type="entry name" value="Homeodomain-like_sf"/>
</dbReference>
<comment type="caution">
    <text evidence="4">The sequence shown here is derived from an EMBL/GenBank/DDBJ whole genome shotgun (WGS) entry which is preliminary data.</text>
</comment>
<evidence type="ECO:0000313" key="3">
    <source>
        <dbReference type="EMBL" id="CAF2096422.1"/>
    </source>
</evidence>
<dbReference type="PANTHER" id="PTHR19303">
    <property type="entry name" value="TRANSPOSON"/>
    <property type="match status" value="1"/>
</dbReference>
<dbReference type="SMART" id="SM00674">
    <property type="entry name" value="CENPB"/>
    <property type="match status" value="1"/>
</dbReference>
<keyword evidence="1" id="KW-0238">DNA-binding</keyword>
<dbReference type="Proteomes" id="UP000663842">
    <property type="component" value="Unassembled WGS sequence"/>
</dbReference>
<proteinExistence type="predicted"/>
<accession>A0A816XHJ6</accession>
<dbReference type="Pfam" id="PF03221">
    <property type="entry name" value="HTH_Tnp_Tc5"/>
    <property type="match status" value="1"/>
</dbReference>
<dbReference type="Proteomes" id="UP000663856">
    <property type="component" value="Unassembled WGS sequence"/>
</dbReference>
<feature type="domain" description="HTH CENPB-type" evidence="2">
    <location>
        <begin position="63"/>
        <end position="134"/>
    </location>
</feature>
<reference evidence="4" key="1">
    <citation type="submission" date="2021-02" db="EMBL/GenBank/DDBJ databases">
        <authorList>
            <person name="Nowell W R."/>
        </authorList>
    </citation>
    <scope>NUCLEOTIDE SEQUENCE</scope>
</reference>
<dbReference type="AlphaFoldDB" id="A0A816XHJ6"/>
<dbReference type="SUPFAM" id="SSF46689">
    <property type="entry name" value="Homeodomain-like"/>
    <property type="match status" value="2"/>
</dbReference>
<dbReference type="EMBL" id="CAJNRF010013071">
    <property type="protein sequence ID" value="CAF2145999.1"/>
    <property type="molecule type" value="Genomic_DNA"/>
</dbReference>
<dbReference type="GO" id="GO:0005634">
    <property type="term" value="C:nucleus"/>
    <property type="evidence" value="ECO:0007669"/>
    <property type="project" value="TreeGrafter"/>
</dbReference>
<dbReference type="Proteomes" id="UP000663887">
    <property type="component" value="Unassembled WGS sequence"/>
</dbReference>
<evidence type="ECO:0000313" key="4">
    <source>
        <dbReference type="EMBL" id="CAF2145999.1"/>
    </source>
</evidence>
<dbReference type="GO" id="GO:0003677">
    <property type="term" value="F:DNA binding"/>
    <property type="evidence" value="ECO:0007669"/>
    <property type="project" value="UniProtKB-KW"/>
</dbReference>
<gene>
    <name evidence="5" type="ORF">UXM345_LOCUS27083</name>
    <name evidence="4" type="ORF">WKI299_LOCUS29324</name>
    <name evidence="3" type="ORF">XDN619_LOCUS17786</name>
</gene>
<protein>
    <recommendedName>
        <fullName evidence="2">HTH CENPB-type domain-containing protein</fullName>
    </recommendedName>
</protein>
<dbReference type="PANTHER" id="PTHR19303:SF73">
    <property type="entry name" value="PROTEIN PDC2"/>
    <property type="match status" value="1"/>
</dbReference>
<name>A0A816XHJ6_9BILA</name>
<organism evidence="4 6">
    <name type="scientific">Rotaria magnacalcarata</name>
    <dbReference type="NCBI Taxonomy" id="392030"/>
    <lineage>
        <taxon>Eukaryota</taxon>
        <taxon>Metazoa</taxon>
        <taxon>Spiralia</taxon>
        <taxon>Gnathifera</taxon>
        <taxon>Rotifera</taxon>
        <taxon>Eurotatoria</taxon>
        <taxon>Bdelloidea</taxon>
        <taxon>Philodinida</taxon>
        <taxon>Philodinidae</taxon>
        <taxon>Rotaria</taxon>
    </lineage>
</organism>
<dbReference type="InterPro" id="IPR050863">
    <property type="entry name" value="CenT-Element_Derived"/>
</dbReference>
<dbReference type="EMBL" id="CAJNRG010007613">
    <property type="protein sequence ID" value="CAF2096422.1"/>
    <property type="molecule type" value="Genomic_DNA"/>
</dbReference>